<dbReference type="PANTHER" id="PTHR11403">
    <property type="entry name" value="CYTOCHROME C OXIDASE SUBUNIT III"/>
    <property type="match status" value="1"/>
</dbReference>
<dbReference type="InterPro" id="IPR033945">
    <property type="entry name" value="Cyt_c_oxase_su3_dom"/>
</dbReference>
<feature type="transmembrane region" description="Helical" evidence="12">
    <location>
        <begin position="201"/>
        <end position="219"/>
    </location>
</feature>
<comment type="caution">
    <text evidence="14">The sequence shown here is derived from an EMBL/GenBank/DDBJ whole genome shotgun (WGS) entry which is preliminary data.</text>
</comment>
<feature type="transmembrane region" description="Helical" evidence="12">
    <location>
        <begin position="41"/>
        <end position="59"/>
    </location>
</feature>
<evidence type="ECO:0000256" key="1">
    <source>
        <dbReference type="ARBA" id="ARBA00004141"/>
    </source>
</evidence>
<evidence type="ECO:0000256" key="2">
    <source>
        <dbReference type="ARBA" id="ARBA00010581"/>
    </source>
</evidence>
<evidence type="ECO:0000313" key="15">
    <source>
        <dbReference type="Proteomes" id="UP000664414"/>
    </source>
</evidence>
<dbReference type="GO" id="GO:0004129">
    <property type="term" value="F:cytochrome-c oxidase activity"/>
    <property type="evidence" value="ECO:0007669"/>
    <property type="project" value="UniProtKB-EC"/>
</dbReference>
<feature type="transmembrane region" description="Helical" evidence="12">
    <location>
        <begin position="239"/>
        <end position="259"/>
    </location>
</feature>
<dbReference type="PANTHER" id="PTHR11403:SF7">
    <property type="entry name" value="CYTOCHROME C OXIDASE SUBUNIT 3"/>
    <property type="match status" value="1"/>
</dbReference>
<evidence type="ECO:0000256" key="10">
    <source>
        <dbReference type="ARBA" id="ARBA00031625"/>
    </source>
</evidence>
<accession>A0A8J7PJ45</accession>
<evidence type="ECO:0000259" key="13">
    <source>
        <dbReference type="PROSITE" id="PS50253"/>
    </source>
</evidence>
<dbReference type="Pfam" id="PF00510">
    <property type="entry name" value="COX3"/>
    <property type="match status" value="1"/>
</dbReference>
<dbReference type="Gene3D" id="1.20.120.80">
    <property type="entry name" value="Cytochrome c oxidase, subunit III, four-helix bundle"/>
    <property type="match status" value="1"/>
</dbReference>
<reference evidence="14" key="1">
    <citation type="submission" date="2021-02" db="EMBL/GenBank/DDBJ databases">
        <title>Thiocyanate and organic carbon inputs drive convergent selection for specific autotrophic Afipia and Thiobacillus strains within complex microbiomes.</title>
        <authorList>
            <person name="Huddy R.J."/>
            <person name="Sachdeva R."/>
            <person name="Kadzinga F."/>
            <person name="Kantor R.S."/>
            <person name="Harrison S.T.L."/>
            <person name="Banfield J.F."/>
        </authorList>
    </citation>
    <scope>NUCLEOTIDE SEQUENCE</scope>
    <source>
        <strain evidence="14">SCN18_10_11_15_R4_P_38_20</strain>
    </source>
</reference>
<gene>
    <name evidence="14" type="ORF">J0H12_02065</name>
</gene>
<feature type="transmembrane region" description="Helical" evidence="12">
    <location>
        <begin position="16"/>
        <end position="35"/>
    </location>
</feature>
<keyword evidence="6" id="KW-1278">Translocase</keyword>
<evidence type="ECO:0000256" key="5">
    <source>
        <dbReference type="ARBA" id="ARBA00022692"/>
    </source>
</evidence>
<keyword evidence="5 11" id="KW-0812">Transmembrane</keyword>
<organism evidence="14 15">
    <name type="scientific">Candidatus Paracaedimonas acanthamoebae</name>
    <dbReference type="NCBI Taxonomy" id="244581"/>
    <lineage>
        <taxon>Bacteria</taxon>
        <taxon>Pseudomonadati</taxon>
        <taxon>Pseudomonadota</taxon>
        <taxon>Alphaproteobacteria</taxon>
        <taxon>Holosporales</taxon>
        <taxon>Caedimonadaceae</taxon>
        <taxon>Candidatus Paracaedimonas</taxon>
    </lineage>
</organism>
<feature type="domain" description="Heme-copper oxidase subunit III family profile" evidence="13">
    <location>
        <begin position="5"/>
        <end position="260"/>
    </location>
</feature>
<comment type="similarity">
    <text evidence="2 11">Belongs to the cytochrome c oxidase subunit 3 family.</text>
</comment>
<feature type="transmembrane region" description="Helical" evidence="12">
    <location>
        <begin position="130"/>
        <end position="150"/>
    </location>
</feature>
<evidence type="ECO:0000256" key="11">
    <source>
        <dbReference type="RuleBase" id="RU003376"/>
    </source>
</evidence>
<comment type="subcellular location">
    <subcellularLocation>
        <location evidence="11">Cell membrane</location>
        <topology evidence="11">Multi-pass membrane protein</topology>
    </subcellularLocation>
    <subcellularLocation>
        <location evidence="1">Membrane</location>
        <topology evidence="1">Multi-pass membrane protein</topology>
    </subcellularLocation>
</comment>
<dbReference type="InterPro" id="IPR024791">
    <property type="entry name" value="Cyt_c/ubiquinol_Oxase_su3"/>
</dbReference>
<dbReference type="GO" id="GO:0005886">
    <property type="term" value="C:plasma membrane"/>
    <property type="evidence" value="ECO:0007669"/>
    <property type="project" value="UniProtKB-SubCell"/>
</dbReference>
<proteinExistence type="inferred from homology"/>
<dbReference type="Proteomes" id="UP000664414">
    <property type="component" value="Unassembled WGS sequence"/>
</dbReference>
<protein>
    <recommendedName>
        <fullName evidence="4">Cytochrome c oxidase subunit 3</fullName>
        <ecNumber evidence="3">7.1.1.9</ecNumber>
    </recommendedName>
    <alternativeName>
        <fullName evidence="9">Cytochrome aa3 subunit 3</fullName>
    </alternativeName>
    <alternativeName>
        <fullName evidence="10">Cytochrome c oxidase polypeptide III</fullName>
    </alternativeName>
</protein>
<evidence type="ECO:0000256" key="7">
    <source>
        <dbReference type="ARBA" id="ARBA00022989"/>
    </source>
</evidence>
<keyword evidence="8 12" id="KW-0472">Membrane</keyword>
<evidence type="ECO:0000256" key="3">
    <source>
        <dbReference type="ARBA" id="ARBA00012949"/>
    </source>
</evidence>
<evidence type="ECO:0000256" key="4">
    <source>
        <dbReference type="ARBA" id="ARBA00015944"/>
    </source>
</evidence>
<name>A0A8J7PJ45_9PROT</name>
<evidence type="ECO:0000256" key="12">
    <source>
        <dbReference type="SAM" id="Phobius"/>
    </source>
</evidence>
<keyword evidence="7 12" id="KW-1133">Transmembrane helix</keyword>
<evidence type="ECO:0000256" key="6">
    <source>
        <dbReference type="ARBA" id="ARBA00022967"/>
    </source>
</evidence>
<dbReference type="SUPFAM" id="SSF81452">
    <property type="entry name" value="Cytochrome c oxidase subunit III-like"/>
    <property type="match status" value="1"/>
</dbReference>
<evidence type="ECO:0000256" key="8">
    <source>
        <dbReference type="ARBA" id="ARBA00023136"/>
    </source>
</evidence>
<dbReference type="PROSITE" id="PS50253">
    <property type="entry name" value="COX3"/>
    <property type="match status" value="1"/>
</dbReference>
<sequence length="262" mass="29895">MTTSKKHPYHLVEPSPWPFMGALSAFILVLGTILFVRKYGVYVLTAGIGLLIFTIIGWWRDVIKEAKTEHNEVIRHGFKWGIALFIVSEFMFFAAFFWAYFNASLMPTAEIGSVWPPKGLKTIDPFDLPYLNTLILLLSGTTVTWAHHAMVENNMKDSLEKLALTILLGICFLGVQAYEYMHADFAFKGGIYPSTFYMATGFHGFHVLIGVIFLTVCWFRGRLGHFSATDHFGFEAAAWYWHFVDVIWLFLFVSIYWIGSSS</sequence>
<feature type="transmembrane region" description="Helical" evidence="12">
    <location>
        <begin position="80"/>
        <end position="101"/>
    </location>
</feature>
<evidence type="ECO:0000256" key="9">
    <source>
        <dbReference type="ARBA" id="ARBA00031400"/>
    </source>
</evidence>
<dbReference type="AlphaFoldDB" id="A0A8J7PJ45"/>
<dbReference type="InterPro" id="IPR000298">
    <property type="entry name" value="Cyt_c_oxidase-like_su3"/>
</dbReference>
<evidence type="ECO:0000313" key="14">
    <source>
        <dbReference type="EMBL" id="MBN9412697.1"/>
    </source>
</evidence>
<dbReference type="FunFam" id="1.20.120.80:FF:000002">
    <property type="entry name" value="Cytochrome c oxidase subunit 3"/>
    <property type="match status" value="1"/>
</dbReference>
<dbReference type="EMBL" id="JAFKGL010000012">
    <property type="protein sequence ID" value="MBN9412697.1"/>
    <property type="molecule type" value="Genomic_DNA"/>
</dbReference>
<feature type="transmembrane region" description="Helical" evidence="12">
    <location>
        <begin position="162"/>
        <end position="181"/>
    </location>
</feature>
<dbReference type="Gene3D" id="1.10.287.70">
    <property type="match status" value="1"/>
</dbReference>
<dbReference type="InterPro" id="IPR013833">
    <property type="entry name" value="Cyt_c_oxidase_su3_a-hlx"/>
</dbReference>
<dbReference type="InterPro" id="IPR035973">
    <property type="entry name" value="Cyt_c_oxidase_su3-like_sf"/>
</dbReference>
<dbReference type="CDD" id="cd01665">
    <property type="entry name" value="Cyt_c_Oxidase_III"/>
    <property type="match status" value="1"/>
</dbReference>
<dbReference type="GO" id="GO:0019646">
    <property type="term" value="P:aerobic electron transport chain"/>
    <property type="evidence" value="ECO:0007669"/>
    <property type="project" value="InterPro"/>
</dbReference>
<dbReference type="EC" id="7.1.1.9" evidence="3"/>